<proteinExistence type="predicted"/>
<dbReference type="AlphaFoldDB" id="A0A3B0VCB3"/>
<evidence type="ECO:0000313" key="1">
    <source>
        <dbReference type="EMBL" id="VAW34479.1"/>
    </source>
</evidence>
<protein>
    <recommendedName>
        <fullName evidence="2">SGNH hydrolase-type esterase domain-containing protein</fullName>
    </recommendedName>
</protein>
<sequence length="230" mass="26885">MQRTIFAVGDSHSLRCFENHPHIADSKALFGHNKLDGRTAFNLARHDKRVRKIVSAIGDRHIIFVFGEVDVRIHIKYQYRQTGTPIDELLRNTANRYTDYVRGLRQDGYDIHIFNVVPTGDFSTPAAGRWQERLTYPFTADRPERTRYTEELNRQLERCCALRDIPFINIYQYLIDDRGRRKKELIYDFAHLNSKTADLVMAHYSFQKCSRRPGQRIAPPPLPAENEPLP</sequence>
<name>A0A3B0VCB3_9ZZZZ</name>
<dbReference type="Gene3D" id="3.40.50.1110">
    <property type="entry name" value="SGNH hydrolase"/>
    <property type="match status" value="1"/>
</dbReference>
<reference evidence="1" key="1">
    <citation type="submission" date="2018-06" db="EMBL/GenBank/DDBJ databases">
        <authorList>
            <person name="Zhirakovskaya E."/>
        </authorList>
    </citation>
    <scope>NUCLEOTIDE SEQUENCE</scope>
</reference>
<accession>A0A3B0VCB3</accession>
<dbReference type="InterPro" id="IPR036514">
    <property type="entry name" value="SGNH_hydro_sf"/>
</dbReference>
<dbReference type="SUPFAM" id="SSF52266">
    <property type="entry name" value="SGNH hydrolase"/>
    <property type="match status" value="1"/>
</dbReference>
<evidence type="ECO:0008006" key="2">
    <source>
        <dbReference type="Google" id="ProtNLM"/>
    </source>
</evidence>
<dbReference type="EMBL" id="UOEY01000006">
    <property type="protein sequence ID" value="VAW34479.1"/>
    <property type="molecule type" value="Genomic_DNA"/>
</dbReference>
<organism evidence="1">
    <name type="scientific">hydrothermal vent metagenome</name>
    <dbReference type="NCBI Taxonomy" id="652676"/>
    <lineage>
        <taxon>unclassified sequences</taxon>
        <taxon>metagenomes</taxon>
        <taxon>ecological metagenomes</taxon>
    </lineage>
</organism>
<gene>
    <name evidence="1" type="ORF">MNBD_DELTA04-1281</name>
</gene>